<protein>
    <submittedName>
        <fullName evidence="1">Uncharacterized protein</fullName>
    </submittedName>
</protein>
<evidence type="ECO:0000313" key="1">
    <source>
        <dbReference type="EMBL" id="PHM46549.1"/>
    </source>
</evidence>
<keyword evidence="2" id="KW-1185">Reference proteome</keyword>
<reference evidence="1 2" key="1">
    <citation type="journal article" date="2017" name="Nat. Microbiol.">
        <title>Natural product diversity associated with the nematode symbionts Photorhabdus and Xenorhabdus.</title>
        <authorList>
            <person name="Tobias N.J."/>
            <person name="Wolff H."/>
            <person name="Djahanschiri B."/>
            <person name="Grundmann F."/>
            <person name="Kronenwerth M."/>
            <person name="Shi Y.M."/>
            <person name="Simonyi S."/>
            <person name="Grun P."/>
            <person name="Shapiro-Ilan D."/>
            <person name="Pidot S.J."/>
            <person name="Stinear T.P."/>
            <person name="Ebersberger I."/>
            <person name="Bode H.B."/>
        </authorList>
    </citation>
    <scope>NUCLEOTIDE SEQUENCE [LARGE SCALE GENOMIC DNA]</scope>
    <source>
        <strain evidence="1 2">DSM 17902</strain>
    </source>
</reference>
<dbReference type="AlphaFoldDB" id="A0A2D0JK81"/>
<accession>A0A2D0JK81</accession>
<gene>
    <name evidence="1" type="ORF">Xmir_04114</name>
</gene>
<evidence type="ECO:0000313" key="2">
    <source>
        <dbReference type="Proteomes" id="UP000221980"/>
    </source>
</evidence>
<proteinExistence type="predicted"/>
<name>A0A2D0JK81_9GAMM</name>
<comment type="caution">
    <text evidence="1">The sequence shown here is derived from an EMBL/GenBank/DDBJ whole genome shotgun (WGS) entry which is preliminary data.</text>
</comment>
<organism evidence="1 2">
    <name type="scientific">Xenorhabdus miraniensis</name>
    <dbReference type="NCBI Taxonomy" id="351674"/>
    <lineage>
        <taxon>Bacteria</taxon>
        <taxon>Pseudomonadati</taxon>
        <taxon>Pseudomonadota</taxon>
        <taxon>Gammaproteobacteria</taxon>
        <taxon>Enterobacterales</taxon>
        <taxon>Morganellaceae</taxon>
        <taxon>Xenorhabdus</taxon>
    </lineage>
</organism>
<dbReference type="Proteomes" id="UP000221980">
    <property type="component" value="Unassembled WGS sequence"/>
</dbReference>
<sequence length="58" mass="7068">MNNSDICREAFEKFLLTEFRYFENALEKDNDGKYFNMPAQIYWEAFQAGWKAYQENQI</sequence>
<dbReference type="RefSeq" id="WP_167386025.1">
    <property type="nucleotide sequence ID" value="NZ_CAWNQI010000071.1"/>
</dbReference>
<dbReference type="EMBL" id="NITZ01000038">
    <property type="protein sequence ID" value="PHM46549.1"/>
    <property type="molecule type" value="Genomic_DNA"/>
</dbReference>